<dbReference type="OrthoDB" id="9778801at2"/>
<protein>
    <submittedName>
        <fullName evidence="1">DUF1365 domain-containing protein</fullName>
    </submittedName>
</protein>
<reference evidence="1 2" key="1">
    <citation type="submission" date="2017-09" db="EMBL/GenBank/DDBJ databases">
        <authorList>
            <person name="Lee N."/>
            <person name="Cho B.-K."/>
        </authorList>
    </citation>
    <scope>NUCLEOTIDE SEQUENCE [LARGE SCALE GENOMIC DNA]</scope>
    <source>
        <strain evidence="1 2">ATCC 12853</strain>
    </source>
</reference>
<evidence type="ECO:0000313" key="2">
    <source>
        <dbReference type="Proteomes" id="UP000325529"/>
    </source>
</evidence>
<proteinExistence type="predicted"/>
<evidence type="ECO:0000313" key="1">
    <source>
        <dbReference type="EMBL" id="QEU97201.1"/>
    </source>
</evidence>
<gene>
    <name evidence="1" type="ORF">CP970_08505</name>
</gene>
<dbReference type="EMBL" id="CP023699">
    <property type="protein sequence ID" value="QEU97201.1"/>
    <property type="molecule type" value="Genomic_DNA"/>
</dbReference>
<dbReference type="PANTHER" id="PTHR33973:SF4">
    <property type="entry name" value="OS07G0153300 PROTEIN"/>
    <property type="match status" value="1"/>
</dbReference>
<dbReference type="KEGG" id="ska:CP970_08505"/>
<dbReference type="InterPro" id="IPR010775">
    <property type="entry name" value="DUF1365"/>
</dbReference>
<accession>A0A5J6GSL4</accession>
<organism evidence="1 2">
    <name type="scientific">Streptomyces kanamyceticus</name>
    <dbReference type="NCBI Taxonomy" id="1967"/>
    <lineage>
        <taxon>Bacteria</taxon>
        <taxon>Bacillati</taxon>
        <taxon>Actinomycetota</taxon>
        <taxon>Actinomycetes</taxon>
        <taxon>Kitasatosporales</taxon>
        <taxon>Streptomycetaceae</taxon>
        <taxon>Streptomyces</taxon>
    </lineage>
</organism>
<name>A0A5J6GSL4_STRKN</name>
<dbReference type="Pfam" id="PF07103">
    <property type="entry name" value="DUF1365"/>
    <property type="match status" value="1"/>
</dbReference>
<dbReference type="AlphaFoldDB" id="A0A5J6GSL4"/>
<dbReference type="Proteomes" id="UP000325529">
    <property type="component" value="Chromosome"/>
</dbReference>
<dbReference type="PANTHER" id="PTHR33973">
    <property type="entry name" value="OS07G0153300 PROTEIN"/>
    <property type="match status" value="1"/>
</dbReference>
<sequence>MVPALYPSVVTHVRTRPERYVLTHRTYLWLVDLDRLPALPRPLRALARFDGRDHFAGRPDGIRVGLERFLAAHGVDLAGGRVLMLANARVLGHVFNPLTLFWCYDSGGELRRVVAEVHNTYGERHAYLLEPDGAGRAEVAKEFYVSPFFPVDGAYRMRLPVPDERLRIAVELARDGVSAFTATVRGERRPVTARNLLRTLARHPWPTLAVSAAIRRHGIRLWLRGLPVQDRPDHRVQRGMQ</sequence>
<keyword evidence="2" id="KW-1185">Reference proteome</keyword>